<gene>
    <name evidence="2" type="ORF">MNB_SM-7-747</name>
</gene>
<evidence type="ECO:0000313" key="2">
    <source>
        <dbReference type="EMBL" id="SFV60378.1"/>
    </source>
</evidence>
<name>A0A1W1C3F8_9ZZZZ</name>
<dbReference type="InterPro" id="IPR029060">
    <property type="entry name" value="PIN-like_dom_sf"/>
</dbReference>
<evidence type="ECO:0000259" key="1">
    <source>
        <dbReference type="Pfam" id="PF01850"/>
    </source>
</evidence>
<organism evidence="2">
    <name type="scientific">hydrothermal vent metagenome</name>
    <dbReference type="NCBI Taxonomy" id="652676"/>
    <lineage>
        <taxon>unclassified sequences</taxon>
        <taxon>metagenomes</taxon>
        <taxon>ecological metagenomes</taxon>
    </lineage>
</organism>
<protein>
    <recommendedName>
        <fullName evidence="1">PIN domain-containing protein</fullName>
    </recommendedName>
</protein>
<dbReference type="InterPro" id="IPR002716">
    <property type="entry name" value="PIN_dom"/>
</dbReference>
<reference evidence="2" key="1">
    <citation type="submission" date="2016-10" db="EMBL/GenBank/DDBJ databases">
        <authorList>
            <person name="de Groot N.N."/>
        </authorList>
    </citation>
    <scope>NUCLEOTIDE SEQUENCE</scope>
</reference>
<sequence>MKIMLDANVCLDLLDTKRPTSQKSVKWYLSCKDNEEDLFYFSADFIMTFYYILTEKRKHDPKMTLNTIDALSEEIAPLYLTHGDYIHAKELFLDDFFEDFEDLLLLCSASRAGITHLITNDKKLLQLERFESIKIVAP</sequence>
<dbReference type="EMBL" id="FPHB01000048">
    <property type="protein sequence ID" value="SFV60378.1"/>
    <property type="molecule type" value="Genomic_DNA"/>
</dbReference>
<dbReference type="Pfam" id="PF01850">
    <property type="entry name" value="PIN"/>
    <property type="match status" value="1"/>
</dbReference>
<accession>A0A1W1C3F8</accession>
<dbReference type="AlphaFoldDB" id="A0A1W1C3F8"/>
<dbReference type="Gene3D" id="3.40.50.1010">
    <property type="entry name" value="5'-nuclease"/>
    <property type="match status" value="1"/>
</dbReference>
<dbReference type="SUPFAM" id="SSF88723">
    <property type="entry name" value="PIN domain-like"/>
    <property type="match status" value="1"/>
</dbReference>
<feature type="domain" description="PIN" evidence="1">
    <location>
        <begin position="3"/>
        <end position="127"/>
    </location>
</feature>
<proteinExistence type="predicted"/>